<dbReference type="AlphaFoldDB" id="A0AAN7QN43"/>
<keyword evidence="2" id="KW-1185">Reference proteome</keyword>
<name>A0AAN7QN43_9COLE</name>
<gene>
    <name evidence="1" type="ORF">RN001_001859</name>
</gene>
<comment type="caution">
    <text evidence="1">The sequence shown here is derived from an EMBL/GenBank/DDBJ whole genome shotgun (WGS) entry which is preliminary data.</text>
</comment>
<accession>A0AAN7QN43</accession>
<sequence length="116" mass="13184">MSRSKSSLSAKISSWIDPYNKTREVFSTDGKAIYCNICEKSIKSEKKFVVDAHANTGYYIANLLVGMMGKEYKKPYLIASKHLQATNFETVCQFINASLKIFPDGVEQRLQFTKRS</sequence>
<evidence type="ECO:0000313" key="2">
    <source>
        <dbReference type="Proteomes" id="UP001353858"/>
    </source>
</evidence>
<dbReference type="Proteomes" id="UP001353858">
    <property type="component" value="Unassembled WGS sequence"/>
</dbReference>
<reference evidence="2" key="1">
    <citation type="submission" date="2023-01" db="EMBL/GenBank/DDBJ databases">
        <title>Key to firefly adult light organ development and bioluminescence: homeobox transcription factors regulate luciferase expression and transportation to peroxisome.</title>
        <authorList>
            <person name="Fu X."/>
        </authorList>
    </citation>
    <scope>NUCLEOTIDE SEQUENCE [LARGE SCALE GENOMIC DNA]</scope>
</reference>
<organism evidence="1 2">
    <name type="scientific">Aquatica leii</name>
    <dbReference type="NCBI Taxonomy" id="1421715"/>
    <lineage>
        <taxon>Eukaryota</taxon>
        <taxon>Metazoa</taxon>
        <taxon>Ecdysozoa</taxon>
        <taxon>Arthropoda</taxon>
        <taxon>Hexapoda</taxon>
        <taxon>Insecta</taxon>
        <taxon>Pterygota</taxon>
        <taxon>Neoptera</taxon>
        <taxon>Endopterygota</taxon>
        <taxon>Coleoptera</taxon>
        <taxon>Polyphaga</taxon>
        <taxon>Elateriformia</taxon>
        <taxon>Elateroidea</taxon>
        <taxon>Lampyridae</taxon>
        <taxon>Luciolinae</taxon>
        <taxon>Aquatica</taxon>
    </lineage>
</organism>
<proteinExistence type="predicted"/>
<protein>
    <submittedName>
        <fullName evidence="1">Uncharacterized protein</fullName>
    </submittedName>
</protein>
<evidence type="ECO:0000313" key="1">
    <source>
        <dbReference type="EMBL" id="KAK4885588.1"/>
    </source>
</evidence>
<dbReference type="EMBL" id="JARPUR010000001">
    <property type="protein sequence ID" value="KAK4885588.1"/>
    <property type="molecule type" value="Genomic_DNA"/>
</dbReference>